<protein>
    <submittedName>
        <fullName evidence="2">Uncharacterized protein</fullName>
    </submittedName>
</protein>
<name>A0A7H9BPY3_PARPN</name>
<evidence type="ECO:0000313" key="3">
    <source>
        <dbReference type="Proteomes" id="UP000509322"/>
    </source>
</evidence>
<sequence length="277" mass="30411">MKRKVMMVFAAMLTAAAFAVMPQEARADETREEAGRCAVRYLQVNHSTNASRIIAGYEAIDLRDRAWQLIRTHELAPAISTGPSTFAEDLNNFARGQASYLQLGRMRDITLLPELPLQADIDSGDTDLQESAVSRLADCDRTFGFAPVIALAPAHAISDFDCAAAYWLRGAMYPMDQAAAGERAQFALGRYQAENAGLSVEQIVGQVQAAGNARYERIMHESRGLEELRQEMIADGQNPDEAAFTERLQRRAVEALSFQQDIVACEAKYGFAQAGGQ</sequence>
<dbReference type="RefSeq" id="WP_179921507.1">
    <property type="nucleotide sequence ID" value="NZ_CP058689.1"/>
</dbReference>
<dbReference type="EMBL" id="CP058689">
    <property type="protein sequence ID" value="QLH13099.1"/>
    <property type="molecule type" value="Genomic_DNA"/>
</dbReference>
<organism evidence="2 3">
    <name type="scientific">Paracoccus pantotrophus</name>
    <name type="common">Thiosphaera pantotropha</name>
    <dbReference type="NCBI Taxonomy" id="82367"/>
    <lineage>
        <taxon>Bacteria</taxon>
        <taxon>Pseudomonadati</taxon>
        <taxon>Pseudomonadota</taxon>
        <taxon>Alphaproteobacteria</taxon>
        <taxon>Rhodobacterales</taxon>
        <taxon>Paracoccaceae</taxon>
        <taxon>Paracoccus</taxon>
    </lineage>
</organism>
<dbReference type="AlphaFoldDB" id="A0A7H9BPY3"/>
<evidence type="ECO:0000256" key="1">
    <source>
        <dbReference type="SAM" id="SignalP"/>
    </source>
</evidence>
<proteinExistence type="predicted"/>
<dbReference type="Proteomes" id="UP000509322">
    <property type="component" value="Chromosome 1"/>
</dbReference>
<evidence type="ECO:0000313" key="2">
    <source>
        <dbReference type="EMBL" id="QLH13099.1"/>
    </source>
</evidence>
<feature type="signal peptide" evidence="1">
    <location>
        <begin position="1"/>
        <end position="19"/>
    </location>
</feature>
<accession>A0A7H9BPY3</accession>
<feature type="chain" id="PRO_5028957410" evidence="1">
    <location>
        <begin position="20"/>
        <end position="277"/>
    </location>
</feature>
<reference evidence="2 3" key="1">
    <citation type="submission" date="2020-07" db="EMBL/GenBank/DDBJ databases">
        <title>The complete genome of Paracoccus pantotrophus ACCC 10489.</title>
        <authorList>
            <person name="Si Y."/>
        </authorList>
    </citation>
    <scope>NUCLEOTIDE SEQUENCE [LARGE SCALE GENOMIC DNA]</scope>
    <source>
        <strain evidence="2 3">ACCC10489</strain>
    </source>
</reference>
<keyword evidence="1" id="KW-0732">Signal</keyword>
<gene>
    <name evidence="2" type="ORF">HYQ43_02010</name>
</gene>